<comment type="caution">
    <text evidence="2">The sequence shown here is derived from an EMBL/GenBank/DDBJ whole genome shotgun (WGS) entry which is preliminary data.</text>
</comment>
<dbReference type="AlphaFoldDB" id="X0VGX9"/>
<accession>X0VGX9</accession>
<dbReference type="Gene3D" id="1.10.1220.10">
    <property type="entry name" value="Met repressor-like"/>
    <property type="match status" value="1"/>
</dbReference>
<name>X0VGX9_9ZZZZ</name>
<gene>
    <name evidence="2" type="ORF">S01H1_33528</name>
</gene>
<evidence type="ECO:0000256" key="1">
    <source>
        <dbReference type="SAM" id="Coils"/>
    </source>
</evidence>
<feature type="coiled-coil region" evidence="1">
    <location>
        <begin position="70"/>
        <end position="104"/>
    </location>
</feature>
<organism evidence="2">
    <name type="scientific">marine sediment metagenome</name>
    <dbReference type="NCBI Taxonomy" id="412755"/>
    <lineage>
        <taxon>unclassified sequences</taxon>
        <taxon>metagenomes</taxon>
        <taxon>ecological metagenomes</taxon>
    </lineage>
</organism>
<sequence>MSEKRDQIVGIRLTKTEKNEIDNYTKNKGSNLTEFIRQAIAFYLNNLEENPELTNMHKVIERSKKIETSLQNVKSSFDQLKFALDELSNDTKQLDNELVIHIRKWYKK</sequence>
<dbReference type="InterPro" id="IPR013321">
    <property type="entry name" value="Arc_rbn_hlx_hlx"/>
</dbReference>
<protein>
    <submittedName>
        <fullName evidence="2">Uncharacterized protein</fullName>
    </submittedName>
</protein>
<evidence type="ECO:0000313" key="2">
    <source>
        <dbReference type="EMBL" id="GAG11738.1"/>
    </source>
</evidence>
<proteinExistence type="predicted"/>
<dbReference type="GO" id="GO:0006355">
    <property type="term" value="P:regulation of DNA-templated transcription"/>
    <property type="evidence" value="ECO:0007669"/>
    <property type="project" value="InterPro"/>
</dbReference>
<reference evidence="2" key="1">
    <citation type="journal article" date="2014" name="Front. Microbiol.">
        <title>High frequency of phylogenetically diverse reductive dehalogenase-homologous genes in deep subseafloor sedimentary metagenomes.</title>
        <authorList>
            <person name="Kawai M."/>
            <person name="Futagami T."/>
            <person name="Toyoda A."/>
            <person name="Takaki Y."/>
            <person name="Nishi S."/>
            <person name="Hori S."/>
            <person name="Arai W."/>
            <person name="Tsubouchi T."/>
            <person name="Morono Y."/>
            <person name="Uchiyama I."/>
            <person name="Ito T."/>
            <person name="Fujiyama A."/>
            <person name="Inagaki F."/>
            <person name="Takami H."/>
        </authorList>
    </citation>
    <scope>NUCLEOTIDE SEQUENCE</scope>
    <source>
        <strain evidence="2">Expedition CK06-06</strain>
    </source>
</reference>
<keyword evidence="1" id="KW-0175">Coiled coil</keyword>
<dbReference type="EMBL" id="BARS01020824">
    <property type="protein sequence ID" value="GAG11738.1"/>
    <property type="molecule type" value="Genomic_DNA"/>
</dbReference>